<evidence type="ECO:0000256" key="3">
    <source>
        <dbReference type="ARBA" id="ARBA00022729"/>
    </source>
</evidence>
<dbReference type="CDD" id="cd00995">
    <property type="entry name" value="PBP2_NikA_DppA_OppA_like"/>
    <property type="match status" value="1"/>
</dbReference>
<dbReference type="GO" id="GO:1904680">
    <property type="term" value="F:peptide transmembrane transporter activity"/>
    <property type="evidence" value="ECO:0007669"/>
    <property type="project" value="TreeGrafter"/>
</dbReference>
<gene>
    <name evidence="5" type="ORF">NP511_04390</name>
</gene>
<protein>
    <submittedName>
        <fullName evidence="5">ABC transporter substrate-binding protein</fullName>
    </submittedName>
</protein>
<dbReference type="RefSeq" id="WP_049964580.1">
    <property type="nucleotide sequence ID" value="NZ_CP101873.1"/>
</dbReference>
<dbReference type="EMBL" id="CP101873">
    <property type="protein sequence ID" value="WMT08871.1"/>
    <property type="molecule type" value="Genomic_DNA"/>
</dbReference>
<comment type="similarity">
    <text evidence="1">Belongs to the bacterial solute-binding protein 5 family.</text>
</comment>
<dbReference type="Proteomes" id="UP001224926">
    <property type="component" value="Chromosome"/>
</dbReference>
<dbReference type="GeneID" id="39860839"/>
<dbReference type="PANTHER" id="PTHR30290">
    <property type="entry name" value="PERIPLASMIC BINDING COMPONENT OF ABC TRANSPORTER"/>
    <property type="match status" value="1"/>
</dbReference>
<proteinExistence type="inferred from homology"/>
<sequence>MNGGSAAPNRTGPGDGGLSVSRRGALAAAAGLTVSTSGCIRQVRDILMPDNIHQLSLTITTLPTDSDRESIRLSRELADVFEAVGIDVSFDIRSPVDFRRTVLYDHEFDICIVEHPGGTDPDFLYEALHSVYTDESGWQNPFGYTNLTVDDSLETQRQLEGEKRREAVTDVLEAVAIEQPFVPICIPDQHRAVRTDRFDWDERALATPQGYLDLDPTPDVSTLRVTHTDSRPTTNLNPLAVDYRGQGPFVDLLYDSLATETADGEIEPWFARSWEWDAGTIDVRLRTDCPFHDGEPMTAEDVAFTYRFLADMHPDDAETSAPAPRYRGLVEAVDSVDVVHRDRLELRIDAGRPVGERALLVPILPAHIWRERASDANGPGGATIAQGTTEAVVTDNIEPIGSGPFQFVSRTEGDGLTLERFDDHFTLRSGVALPAPSVDELTVSIDPPGSAVQRVIDDTADVTASPLETNVVGSVDQSGSTRVLESPSWSFYCLGFNARDAPFSNPRFRRVIAQLIDKEWLVDEVFQGYARPIATPVTEEWVPESLEWNGTDPETPFLGTDGEVDEDAVEAAFESAGFRYDEQGRLRVRQ</sequence>
<reference evidence="5 6" key="1">
    <citation type="submission" date="2022-07" db="EMBL/GenBank/DDBJ databases">
        <title>Two temperate virus in Haloterrigena jeotgali A29.</title>
        <authorList>
            <person name="Deng X."/>
        </authorList>
    </citation>
    <scope>NUCLEOTIDE SEQUENCE [LARGE SCALE GENOMIC DNA]</scope>
    <source>
        <strain evidence="5 6">A29</strain>
    </source>
</reference>
<dbReference type="InterPro" id="IPR039424">
    <property type="entry name" value="SBP_5"/>
</dbReference>
<accession>A0AAF0PCW7</accession>
<dbReference type="GO" id="GO:0015833">
    <property type="term" value="P:peptide transport"/>
    <property type="evidence" value="ECO:0007669"/>
    <property type="project" value="TreeGrafter"/>
</dbReference>
<dbReference type="Gene3D" id="3.40.190.10">
    <property type="entry name" value="Periplasmic binding protein-like II"/>
    <property type="match status" value="1"/>
</dbReference>
<dbReference type="GeneID" id="84213153"/>
<evidence type="ECO:0000313" key="5">
    <source>
        <dbReference type="EMBL" id="WMT08871.1"/>
    </source>
</evidence>
<keyword evidence="6" id="KW-1185">Reference proteome</keyword>
<evidence type="ECO:0000256" key="1">
    <source>
        <dbReference type="ARBA" id="ARBA00005695"/>
    </source>
</evidence>
<name>A0AAF0PCW7_9EURY</name>
<dbReference type="PANTHER" id="PTHR30290:SF9">
    <property type="entry name" value="OLIGOPEPTIDE-BINDING PROTEIN APPA"/>
    <property type="match status" value="1"/>
</dbReference>
<keyword evidence="2" id="KW-0813">Transport</keyword>
<evidence type="ECO:0000256" key="2">
    <source>
        <dbReference type="ARBA" id="ARBA00022448"/>
    </source>
</evidence>
<evidence type="ECO:0000313" key="6">
    <source>
        <dbReference type="Proteomes" id="UP001224926"/>
    </source>
</evidence>
<dbReference type="Pfam" id="PF00496">
    <property type="entry name" value="SBP_bac_5"/>
    <property type="match status" value="1"/>
</dbReference>
<evidence type="ECO:0000259" key="4">
    <source>
        <dbReference type="Pfam" id="PF00496"/>
    </source>
</evidence>
<dbReference type="SUPFAM" id="SSF53850">
    <property type="entry name" value="Periplasmic binding protein-like II"/>
    <property type="match status" value="2"/>
</dbReference>
<organism evidence="5 6">
    <name type="scientific">Natrinema thermotolerans</name>
    <dbReference type="NCBI Taxonomy" id="121872"/>
    <lineage>
        <taxon>Archaea</taxon>
        <taxon>Methanobacteriati</taxon>
        <taxon>Methanobacteriota</taxon>
        <taxon>Stenosarchaea group</taxon>
        <taxon>Halobacteria</taxon>
        <taxon>Halobacteriales</taxon>
        <taxon>Natrialbaceae</taxon>
        <taxon>Natrinema</taxon>
    </lineage>
</organism>
<dbReference type="AlphaFoldDB" id="A0AAF0PCW7"/>
<keyword evidence="3" id="KW-0732">Signal</keyword>
<dbReference type="Gene3D" id="3.10.105.10">
    <property type="entry name" value="Dipeptide-binding Protein, Domain 3"/>
    <property type="match status" value="2"/>
</dbReference>
<dbReference type="InterPro" id="IPR000914">
    <property type="entry name" value="SBP_5_dom"/>
</dbReference>
<feature type="domain" description="Solute-binding protein family 5" evidence="4">
    <location>
        <begin position="265"/>
        <end position="579"/>
    </location>
</feature>